<accession>A0A5J5I686</accession>
<organism evidence="1 2">
    <name type="scientific">Niallia endozanthoxylica</name>
    <dbReference type="NCBI Taxonomy" id="2036016"/>
    <lineage>
        <taxon>Bacteria</taxon>
        <taxon>Bacillati</taxon>
        <taxon>Bacillota</taxon>
        <taxon>Bacilli</taxon>
        <taxon>Bacillales</taxon>
        <taxon>Bacillaceae</taxon>
        <taxon>Niallia</taxon>
    </lineage>
</organism>
<dbReference type="GO" id="GO:0046983">
    <property type="term" value="F:protein dimerization activity"/>
    <property type="evidence" value="ECO:0007669"/>
    <property type="project" value="InterPro"/>
</dbReference>
<dbReference type="AlphaFoldDB" id="A0A5J5I686"/>
<dbReference type="SUPFAM" id="SSF140500">
    <property type="entry name" value="BAS1536-like"/>
    <property type="match status" value="1"/>
</dbReference>
<proteinExistence type="predicted"/>
<dbReference type="InterPro" id="IPR036638">
    <property type="entry name" value="HLH_DNA-bd_sf"/>
</dbReference>
<name>A0A5J5I686_9BACI</name>
<dbReference type="OrthoDB" id="2933402at2"/>
<protein>
    <submittedName>
        <fullName evidence="1">Aspartyl-phosphate phosphatase Spo0E family protein</fullName>
    </submittedName>
</protein>
<sequence>MVNTEIDELVHRIKKLRTEMIEAAAETGLNSYRTISYSQKLDKLIMIYQKQKDIKEIVFNQNEMI</sequence>
<dbReference type="GO" id="GO:0043937">
    <property type="term" value="P:regulation of sporulation"/>
    <property type="evidence" value="ECO:0007669"/>
    <property type="project" value="InterPro"/>
</dbReference>
<evidence type="ECO:0000313" key="2">
    <source>
        <dbReference type="Proteomes" id="UP000326671"/>
    </source>
</evidence>
<dbReference type="Proteomes" id="UP000326671">
    <property type="component" value="Unassembled WGS sequence"/>
</dbReference>
<dbReference type="EMBL" id="VYKL01000004">
    <property type="protein sequence ID" value="KAA9031675.1"/>
    <property type="molecule type" value="Genomic_DNA"/>
</dbReference>
<reference evidence="1 2" key="1">
    <citation type="submission" date="2019-09" db="EMBL/GenBank/DDBJ databases">
        <title>Whole genome sequences of isolates from the Mars Exploration Rovers.</title>
        <authorList>
            <person name="Seuylemezian A."/>
            <person name="Vaishampayan P."/>
        </authorList>
    </citation>
    <scope>NUCLEOTIDE SEQUENCE [LARGE SCALE GENOMIC DNA]</scope>
    <source>
        <strain evidence="1 2">MER_TA_151</strain>
    </source>
</reference>
<gene>
    <name evidence="1" type="ORF">F4V44_01125</name>
</gene>
<keyword evidence="2" id="KW-1185">Reference proteome</keyword>
<dbReference type="Pfam" id="PF09388">
    <property type="entry name" value="SpoOE-like"/>
    <property type="match status" value="1"/>
</dbReference>
<comment type="caution">
    <text evidence="1">The sequence shown here is derived from an EMBL/GenBank/DDBJ whole genome shotgun (WGS) entry which is preliminary data.</text>
</comment>
<dbReference type="Gene3D" id="4.10.280.10">
    <property type="entry name" value="Helix-loop-helix DNA-binding domain"/>
    <property type="match status" value="1"/>
</dbReference>
<dbReference type="RefSeq" id="WP_150438140.1">
    <property type="nucleotide sequence ID" value="NZ_VYKL01000004.1"/>
</dbReference>
<evidence type="ECO:0000313" key="1">
    <source>
        <dbReference type="EMBL" id="KAA9031675.1"/>
    </source>
</evidence>
<dbReference type="InterPro" id="IPR037208">
    <property type="entry name" value="Spo0E-like_sf"/>
</dbReference>
<dbReference type="InterPro" id="IPR018540">
    <property type="entry name" value="Spo0E-like"/>
</dbReference>